<dbReference type="GO" id="GO:0008270">
    <property type="term" value="F:zinc ion binding"/>
    <property type="evidence" value="ECO:0007669"/>
    <property type="project" value="UniProtKB-KW"/>
</dbReference>
<dbReference type="Ensembl" id="ENSPMGT00000002472.1">
    <property type="protein sequence ID" value="ENSPMGP00000002331.1"/>
    <property type="gene ID" value="ENSPMGG00000002063.1"/>
</dbReference>
<dbReference type="InterPro" id="IPR003877">
    <property type="entry name" value="SPRY_dom"/>
</dbReference>
<evidence type="ECO:0000259" key="10">
    <source>
        <dbReference type="PROSITE" id="PS50188"/>
    </source>
</evidence>
<keyword evidence="4" id="KW-0862">Zinc</keyword>
<dbReference type="STRING" id="409849.ENSPMGP00000002331"/>
<protein>
    <recommendedName>
        <fullName evidence="13">Tripartite motif-containing protein 16-like</fullName>
    </recommendedName>
</protein>
<organism evidence="11 12">
    <name type="scientific">Periophthalmus magnuspinnatus</name>
    <dbReference type="NCBI Taxonomy" id="409849"/>
    <lineage>
        <taxon>Eukaryota</taxon>
        <taxon>Metazoa</taxon>
        <taxon>Chordata</taxon>
        <taxon>Craniata</taxon>
        <taxon>Vertebrata</taxon>
        <taxon>Euteleostomi</taxon>
        <taxon>Actinopterygii</taxon>
        <taxon>Neopterygii</taxon>
        <taxon>Teleostei</taxon>
        <taxon>Neoteleostei</taxon>
        <taxon>Acanthomorphata</taxon>
        <taxon>Gobiaria</taxon>
        <taxon>Gobiiformes</taxon>
        <taxon>Gobioidei</taxon>
        <taxon>Gobiidae</taxon>
        <taxon>Oxudercinae</taxon>
        <taxon>Periophthalmus</taxon>
    </lineage>
</organism>
<dbReference type="InterPro" id="IPR003879">
    <property type="entry name" value="Butyrophylin_SPRY"/>
</dbReference>
<evidence type="ECO:0008006" key="13">
    <source>
        <dbReference type="Google" id="ProtNLM"/>
    </source>
</evidence>
<dbReference type="InterPro" id="IPR000315">
    <property type="entry name" value="Znf_B-box"/>
</dbReference>
<name>A0A3B3ZD58_9GOBI</name>
<dbReference type="PRINTS" id="PR01407">
    <property type="entry name" value="BUTYPHLNCDUF"/>
</dbReference>
<dbReference type="PANTHER" id="PTHR25465:SF5">
    <property type="entry name" value="E3 UBIQUITIN_ISG15 LIGASE TRIM25-RELATED"/>
    <property type="match status" value="1"/>
</dbReference>
<dbReference type="AlphaFoldDB" id="A0A3B3ZD58"/>
<dbReference type="CDD" id="cd16040">
    <property type="entry name" value="SPRY_PRY_SNTX"/>
    <property type="match status" value="1"/>
</dbReference>
<feature type="coiled-coil region" evidence="7">
    <location>
        <begin position="244"/>
        <end position="289"/>
    </location>
</feature>
<dbReference type="Pfam" id="PF00622">
    <property type="entry name" value="SPRY"/>
    <property type="match status" value="1"/>
</dbReference>
<evidence type="ECO:0000313" key="12">
    <source>
        <dbReference type="Proteomes" id="UP000261520"/>
    </source>
</evidence>
<evidence type="ECO:0000256" key="2">
    <source>
        <dbReference type="ARBA" id="ARBA00022723"/>
    </source>
</evidence>
<dbReference type="Gene3D" id="2.60.120.920">
    <property type="match status" value="1"/>
</dbReference>
<evidence type="ECO:0000313" key="11">
    <source>
        <dbReference type="Ensembl" id="ENSPMGP00000002331.1"/>
    </source>
</evidence>
<dbReference type="Gene3D" id="3.30.160.60">
    <property type="entry name" value="Classic Zinc Finger"/>
    <property type="match status" value="1"/>
</dbReference>
<dbReference type="InterPro" id="IPR017907">
    <property type="entry name" value="Znf_RING_CS"/>
</dbReference>
<proteinExistence type="predicted"/>
<evidence type="ECO:0000256" key="3">
    <source>
        <dbReference type="ARBA" id="ARBA00022771"/>
    </source>
</evidence>
<evidence type="ECO:0000259" key="9">
    <source>
        <dbReference type="PROSITE" id="PS50119"/>
    </source>
</evidence>
<dbReference type="InterPro" id="IPR001841">
    <property type="entry name" value="Znf_RING"/>
</dbReference>
<dbReference type="InterPro" id="IPR001870">
    <property type="entry name" value="B30.2/SPRY"/>
</dbReference>
<dbReference type="GO" id="GO:0045087">
    <property type="term" value="P:innate immune response"/>
    <property type="evidence" value="ECO:0007669"/>
    <property type="project" value="UniProtKB-KW"/>
</dbReference>
<evidence type="ECO:0000256" key="1">
    <source>
        <dbReference type="ARBA" id="ARBA00022588"/>
    </source>
</evidence>
<feature type="domain" description="B30.2/SPRY" evidence="10">
    <location>
        <begin position="351"/>
        <end position="544"/>
    </location>
</feature>
<dbReference type="Pfam" id="PF00643">
    <property type="entry name" value="zf-B_box"/>
    <property type="match status" value="1"/>
</dbReference>
<reference evidence="11" key="2">
    <citation type="submission" date="2025-09" db="UniProtKB">
        <authorList>
            <consortium name="Ensembl"/>
        </authorList>
    </citation>
    <scope>IDENTIFICATION</scope>
</reference>
<keyword evidence="7" id="KW-0175">Coiled coil</keyword>
<dbReference type="Pfam" id="PF25600">
    <property type="entry name" value="TRIM_CC"/>
    <property type="match status" value="1"/>
</dbReference>
<dbReference type="Pfam" id="PF13765">
    <property type="entry name" value="PRY"/>
    <property type="match status" value="1"/>
</dbReference>
<dbReference type="InterPro" id="IPR013320">
    <property type="entry name" value="ConA-like_dom_sf"/>
</dbReference>
<dbReference type="InterPro" id="IPR006574">
    <property type="entry name" value="PRY"/>
</dbReference>
<dbReference type="Gene3D" id="4.10.830.40">
    <property type="match status" value="1"/>
</dbReference>
<dbReference type="SUPFAM" id="SSF57845">
    <property type="entry name" value="B-box zinc-binding domain"/>
    <property type="match status" value="1"/>
</dbReference>
<feature type="domain" description="RING-type" evidence="8">
    <location>
        <begin position="15"/>
        <end position="58"/>
    </location>
</feature>
<keyword evidence="3 6" id="KW-0863">Zinc-finger</keyword>
<evidence type="ECO:0000256" key="4">
    <source>
        <dbReference type="ARBA" id="ARBA00022833"/>
    </source>
</evidence>
<dbReference type="InterPro" id="IPR058030">
    <property type="entry name" value="TRIM8/14/16/25/29/45/65_CC"/>
</dbReference>
<accession>A0A3B3ZD58</accession>
<sequence>MAQAAVALDREAFSCAICLDLLKDPATLSCGHSYCMRCIHDHWDEEEEKQEYSCPQCRHSFISRPVLVKNTMLAVLVEQLEKSGPPVDVSSVEQTHVCCDVCSGTRLTAVKSCLQCLASFCEKHLEPHYQSAALRKHQLVVPSDKLQEKICSEHNEVKKMFCRTDQQLLCVVCCMDKHAGHRTVSAAAERAEMQAKLEVRLDKIHQMIHSKETGLDRLHQEALSLRHSADEAVRASEETFTILIHVMKERQAEVEQQIRTQQENEETRLQEHQQELQSDISELKRTQAQLDGLSLTTDHNHFIQTYPEVSPAEATPIFPTQPPGSFEHVTAALSTLSDLLQQTLKEGLDNISQAPTQPTTRKGFLKYAKEITLDLNTAHRQLSLSDENRRATFEEDANRYPKNPNRFSYYYQVLSRQRLTGRCYWEVKWDTSATNWSDSTITIAVCYNNIKRKDKSDECRFGFNENSWALQCSRDDDYTFYFNEDETDVYGPTSSRIGVYLDHSSGILSFYSVTTSMNLLHRVETSFTQPLYRGVLMTIMRRKI</sequence>
<evidence type="ECO:0000256" key="7">
    <source>
        <dbReference type="SAM" id="Coils"/>
    </source>
</evidence>
<dbReference type="SUPFAM" id="SSF49899">
    <property type="entry name" value="Concanavalin A-like lectins/glucanases"/>
    <property type="match status" value="1"/>
</dbReference>
<dbReference type="InterPro" id="IPR051051">
    <property type="entry name" value="E3_ubiq-ligase_TRIM/RNF"/>
</dbReference>
<keyword evidence="2" id="KW-0479">Metal-binding</keyword>
<dbReference type="InterPro" id="IPR013083">
    <property type="entry name" value="Znf_RING/FYVE/PHD"/>
</dbReference>
<dbReference type="PROSITE" id="PS00518">
    <property type="entry name" value="ZF_RING_1"/>
    <property type="match status" value="1"/>
</dbReference>
<dbReference type="PROSITE" id="PS50089">
    <property type="entry name" value="ZF_RING_2"/>
    <property type="match status" value="1"/>
</dbReference>
<evidence type="ECO:0000256" key="6">
    <source>
        <dbReference type="PROSITE-ProRule" id="PRU00024"/>
    </source>
</evidence>
<dbReference type="Proteomes" id="UP000261520">
    <property type="component" value="Unplaced"/>
</dbReference>
<dbReference type="Gene3D" id="3.30.40.10">
    <property type="entry name" value="Zinc/RING finger domain, C3HC4 (zinc finger)"/>
    <property type="match status" value="1"/>
</dbReference>
<dbReference type="PROSITE" id="PS50188">
    <property type="entry name" value="B302_SPRY"/>
    <property type="match status" value="1"/>
</dbReference>
<dbReference type="GO" id="GO:0005737">
    <property type="term" value="C:cytoplasm"/>
    <property type="evidence" value="ECO:0007669"/>
    <property type="project" value="UniProtKB-ARBA"/>
</dbReference>
<dbReference type="PROSITE" id="PS50119">
    <property type="entry name" value="ZF_BBOX"/>
    <property type="match status" value="1"/>
</dbReference>
<feature type="domain" description="B box-type" evidence="9">
    <location>
        <begin position="146"/>
        <end position="186"/>
    </location>
</feature>
<keyword evidence="1" id="KW-0399">Innate immunity</keyword>
<keyword evidence="12" id="KW-1185">Reference proteome</keyword>
<dbReference type="SUPFAM" id="SSF57850">
    <property type="entry name" value="RING/U-box"/>
    <property type="match status" value="1"/>
</dbReference>
<evidence type="ECO:0000256" key="5">
    <source>
        <dbReference type="ARBA" id="ARBA00022859"/>
    </source>
</evidence>
<keyword evidence="5" id="KW-0391">Immunity</keyword>
<dbReference type="SMART" id="SM00184">
    <property type="entry name" value="RING"/>
    <property type="match status" value="1"/>
</dbReference>
<dbReference type="SMART" id="SM00336">
    <property type="entry name" value="BBOX"/>
    <property type="match status" value="1"/>
</dbReference>
<reference evidence="11" key="1">
    <citation type="submission" date="2025-08" db="UniProtKB">
        <authorList>
            <consortium name="Ensembl"/>
        </authorList>
    </citation>
    <scope>IDENTIFICATION</scope>
</reference>
<dbReference type="InterPro" id="IPR043136">
    <property type="entry name" value="B30.2/SPRY_sf"/>
</dbReference>
<evidence type="ECO:0000259" key="8">
    <source>
        <dbReference type="PROSITE" id="PS50089"/>
    </source>
</evidence>
<dbReference type="CDD" id="cd19769">
    <property type="entry name" value="Bbox2_TRIM16-like"/>
    <property type="match status" value="1"/>
</dbReference>
<dbReference type="PANTHER" id="PTHR25465">
    <property type="entry name" value="B-BOX DOMAIN CONTAINING"/>
    <property type="match status" value="1"/>
</dbReference>
<dbReference type="Pfam" id="PF15227">
    <property type="entry name" value="zf-C3HC4_4"/>
    <property type="match status" value="1"/>
</dbReference>
<dbReference type="SMART" id="SM00589">
    <property type="entry name" value="PRY"/>
    <property type="match status" value="1"/>
</dbReference>